<dbReference type="Proteomes" id="UP000076837">
    <property type="component" value="Unassembled WGS sequence"/>
</dbReference>
<sequence>MSSKRKLLGRFNLRSKYQSPAPTSPSISNPQLIAAARTNNTAFGRALYTFPGQLSDGKRHDFANTNSGVPIENQPRAQP</sequence>
<feature type="region of interest" description="Disordered" evidence="1">
    <location>
        <begin position="54"/>
        <end position="79"/>
    </location>
</feature>
<dbReference type="EMBL" id="JYNV01000002">
    <property type="protein sequence ID" value="KZM28789.1"/>
    <property type="molecule type" value="Genomic_DNA"/>
</dbReference>
<organism evidence="2 3">
    <name type="scientific">Didymella rabiei</name>
    <name type="common">Chickpea ascochyta blight fungus</name>
    <name type="synonym">Mycosphaerella rabiei</name>
    <dbReference type="NCBI Taxonomy" id="5454"/>
    <lineage>
        <taxon>Eukaryota</taxon>
        <taxon>Fungi</taxon>
        <taxon>Dikarya</taxon>
        <taxon>Ascomycota</taxon>
        <taxon>Pezizomycotina</taxon>
        <taxon>Dothideomycetes</taxon>
        <taxon>Pleosporomycetidae</taxon>
        <taxon>Pleosporales</taxon>
        <taxon>Pleosporineae</taxon>
        <taxon>Didymellaceae</taxon>
        <taxon>Ascochyta</taxon>
    </lineage>
</organism>
<reference evidence="2 3" key="1">
    <citation type="journal article" date="2016" name="Sci. Rep.">
        <title>Draft genome sequencing and secretome analysis of fungal phytopathogen Ascochyta rabiei provides insight into the necrotrophic effector repertoire.</title>
        <authorList>
            <person name="Verma S."/>
            <person name="Gazara R.K."/>
            <person name="Nizam S."/>
            <person name="Parween S."/>
            <person name="Chattopadhyay D."/>
            <person name="Verma P.K."/>
        </authorList>
    </citation>
    <scope>NUCLEOTIDE SEQUENCE [LARGE SCALE GENOMIC DNA]</scope>
    <source>
        <strain evidence="2 3">ArDII</strain>
    </source>
</reference>
<feature type="compositionally biased region" description="Polar residues" evidence="1">
    <location>
        <begin position="15"/>
        <end position="29"/>
    </location>
</feature>
<feature type="region of interest" description="Disordered" evidence="1">
    <location>
        <begin position="1"/>
        <end position="29"/>
    </location>
</feature>
<comment type="caution">
    <text evidence="2">The sequence shown here is derived from an EMBL/GenBank/DDBJ whole genome shotgun (WGS) entry which is preliminary data.</text>
</comment>
<keyword evidence="3" id="KW-1185">Reference proteome</keyword>
<evidence type="ECO:0000313" key="3">
    <source>
        <dbReference type="Proteomes" id="UP000076837"/>
    </source>
</evidence>
<protein>
    <submittedName>
        <fullName evidence="2">Uncharacterized protein</fullName>
    </submittedName>
</protein>
<name>A0A163MK88_DIDRA</name>
<evidence type="ECO:0000313" key="2">
    <source>
        <dbReference type="EMBL" id="KZM28789.1"/>
    </source>
</evidence>
<gene>
    <name evidence="2" type="ORF">ST47_g78</name>
</gene>
<dbReference type="AlphaFoldDB" id="A0A163MK88"/>
<accession>A0A163MK88</accession>
<proteinExistence type="predicted"/>
<evidence type="ECO:0000256" key="1">
    <source>
        <dbReference type="SAM" id="MobiDB-lite"/>
    </source>
</evidence>